<proteinExistence type="predicted"/>
<dbReference type="InterPro" id="IPR015915">
    <property type="entry name" value="Kelch-typ_b-propeller"/>
</dbReference>
<dbReference type="InterPro" id="IPR006652">
    <property type="entry name" value="Kelch_1"/>
</dbReference>
<sequence>MLDLKHLTFIFLLLSLIFAQRQYIPTPRYSHTAVMIGNKIYFTGGYNHQGKRRFEDFFYLDLSIPIDTTQKQKIPFFSENNEGLTANSWSISGLGGKNKDQIFIFGGFMDDNSSLVLQYDSPNKRWIRPIINGSPLPIRRRETTSVVDDEGLMYIWSGTTNTFFGQPFNDIIDDMVILDTVGLSWQIKSTPFARYSSTAVLLSDGMILYIGGRSEDFGYVPMNQLTIYNTKLDTWFNITTSGFIPEGRVGHTAILGNLTNYGETDELLILDIANKAEYKWVTTIDKPVPISISPSNNSTPNPKPGGVNVGLLIGIGLVSLGLISGGIFYFWYRNKRRNNQYGGNNNNIQNHDRVLEIPKHHINDQIQEYHLTTYNDFQTPALTISSQEYKTATGPANWL</sequence>
<keyword evidence="6" id="KW-1185">Reference proteome</keyword>
<dbReference type="Pfam" id="PF01344">
    <property type="entry name" value="Kelch_1"/>
    <property type="match status" value="1"/>
</dbReference>
<evidence type="ECO:0000256" key="2">
    <source>
        <dbReference type="ARBA" id="ARBA00022737"/>
    </source>
</evidence>
<dbReference type="Gene3D" id="2.120.10.80">
    <property type="entry name" value="Kelch-type beta propeller"/>
    <property type="match status" value="2"/>
</dbReference>
<accession>A0A9N8VB44</accession>
<keyword evidence="3" id="KW-0812">Transmembrane</keyword>
<feature type="chain" id="PRO_5040450283" evidence="4">
    <location>
        <begin position="20"/>
        <end position="399"/>
    </location>
</feature>
<dbReference type="PANTHER" id="PTHR46093">
    <property type="entry name" value="ACYL-COA-BINDING DOMAIN-CONTAINING PROTEIN 5"/>
    <property type="match status" value="1"/>
</dbReference>
<keyword evidence="4" id="KW-0732">Signal</keyword>
<keyword evidence="2" id="KW-0677">Repeat</keyword>
<dbReference type="InterPro" id="IPR011043">
    <property type="entry name" value="Gal_Oxase/kelch_b-propeller"/>
</dbReference>
<feature type="transmembrane region" description="Helical" evidence="3">
    <location>
        <begin position="309"/>
        <end position="332"/>
    </location>
</feature>
<protein>
    <submittedName>
        <fullName evidence="5">14358_t:CDS:1</fullName>
    </submittedName>
</protein>
<feature type="signal peptide" evidence="4">
    <location>
        <begin position="1"/>
        <end position="19"/>
    </location>
</feature>
<dbReference type="EMBL" id="CAJVPQ010000054">
    <property type="protein sequence ID" value="CAG8441269.1"/>
    <property type="molecule type" value="Genomic_DNA"/>
</dbReference>
<gene>
    <name evidence="5" type="ORF">FCALED_LOCUS553</name>
</gene>
<dbReference type="AlphaFoldDB" id="A0A9N8VB44"/>
<reference evidence="5" key="1">
    <citation type="submission" date="2021-06" db="EMBL/GenBank/DDBJ databases">
        <authorList>
            <person name="Kallberg Y."/>
            <person name="Tangrot J."/>
            <person name="Rosling A."/>
        </authorList>
    </citation>
    <scope>NUCLEOTIDE SEQUENCE</scope>
    <source>
        <strain evidence="5">UK204</strain>
    </source>
</reference>
<evidence type="ECO:0000256" key="3">
    <source>
        <dbReference type="SAM" id="Phobius"/>
    </source>
</evidence>
<name>A0A9N8VB44_9GLOM</name>
<dbReference type="PANTHER" id="PTHR46093:SF18">
    <property type="entry name" value="FIBRONECTIN TYPE-III DOMAIN-CONTAINING PROTEIN"/>
    <property type="match status" value="1"/>
</dbReference>
<evidence type="ECO:0000256" key="1">
    <source>
        <dbReference type="ARBA" id="ARBA00022441"/>
    </source>
</evidence>
<dbReference type="OrthoDB" id="432528at2759"/>
<comment type="caution">
    <text evidence="5">The sequence shown here is derived from an EMBL/GenBank/DDBJ whole genome shotgun (WGS) entry which is preliminary data.</text>
</comment>
<dbReference type="Pfam" id="PF24681">
    <property type="entry name" value="Kelch_KLHDC2_KLHL20_DRC7"/>
    <property type="match status" value="1"/>
</dbReference>
<keyword evidence="3" id="KW-1133">Transmembrane helix</keyword>
<organism evidence="5 6">
    <name type="scientific">Funneliformis caledonium</name>
    <dbReference type="NCBI Taxonomy" id="1117310"/>
    <lineage>
        <taxon>Eukaryota</taxon>
        <taxon>Fungi</taxon>
        <taxon>Fungi incertae sedis</taxon>
        <taxon>Mucoromycota</taxon>
        <taxon>Glomeromycotina</taxon>
        <taxon>Glomeromycetes</taxon>
        <taxon>Glomerales</taxon>
        <taxon>Glomeraceae</taxon>
        <taxon>Funneliformis</taxon>
    </lineage>
</organism>
<dbReference type="Proteomes" id="UP000789570">
    <property type="component" value="Unassembled WGS sequence"/>
</dbReference>
<evidence type="ECO:0000313" key="5">
    <source>
        <dbReference type="EMBL" id="CAG8441269.1"/>
    </source>
</evidence>
<evidence type="ECO:0000313" key="6">
    <source>
        <dbReference type="Proteomes" id="UP000789570"/>
    </source>
</evidence>
<dbReference type="SUPFAM" id="SSF50965">
    <property type="entry name" value="Galactose oxidase, central domain"/>
    <property type="match status" value="1"/>
</dbReference>
<keyword evidence="3" id="KW-0472">Membrane</keyword>
<evidence type="ECO:0000256" key="4">
    <source>
        <dbReference type="SAM" id="SignalP"/>
    </source>
</evidence>
<keyword evidence="1" id="KW-0880">Kelch repeat</keyword>